<proteinExistence type="predicted"/>
<evidence type="ECO:0000313" key="3">
    <source>
        <dbReference type="Proteomes" id="UP000198589"/>
    </source>
</evidence>
<feature type="transmembrane region" description="Helical" evidence="1">
    <location>
        <begin position="53"/>
        <end position="72"/>
    </location>
</feature>
<dbReference type="OrthoDB" id="5194554at2"/>
<accession>A0A1I2AFU0</accession>
<dbReference type="RefSeq" id="WP_092195828.1">
    <property type="nucleotide sequence ID" value="NZ_FOND01000003.1"/>
</dbReference>
<evidence type="ECO:0000313" key="2">
    <source>
        <dbReference type="EMBL" id="SFE42418.1"/>
    </source>
</evidence>
<protein>
    <submittedName>
        <fullName evidence="2">Uncharacterized protein</fullName>
    </submittedName>
</protein>
<dbReference type="AlphaFoldDB" id="A0A1I2AFU0"/>
<gene>
    <name evidence="2" type="ORF">SAMN05216574_103303</name>
</gene>
<reference evidence="3" key="1">
    <citation type="submission" date="2016-10" db="EMBL/GenBank/DDBJ databases">
        <authorList>
            <person name="Varghese N."/>
            <person name="Submissions S."/>
        </authorList>
    </citation>
    <scope>NUCLEOTIDE SEQUENCE [LARGE SCALE GENOMIC DNA]</scope>
    <source>
        <strain evidence="3">DSM 46838</strain>
    </source>
</reference>
<dbReference type="STRING" id="1798228.SAMN05216574_103303"/>
<dbReference type="Proteomes" id="UP000198589">
    <property type="component" value="Unassembled WGS sequence"/>
</dbReference>
<keyword evidence="1" id="KW-0812">Transmembrane</keyword>
<feature type="transmembrane region" description="Helical" evidence="1">
    <location>
        <begin position="12"/>
        <end position="33"/>
    </location>
</feature>
<organism evidence="2 3">
    <name type="scientific">Blastococcus tunisiensis</name>
    <dbReference type="NCBI Taxonomy" id="1798228"/>
    <lineage>
        <taxon>Bacteria</taxon>
        <taxon>Bacillati</taxon>
        <taxon>Actinomycetota</taxon>
        <taxon>Actinomycetes</taxon>
        <taxon>Geodermatophilales</taxon>
        <taxon>Geodermatophilaceae</taxon>
        <taxon>Blastococcus</taxon>
    </lineage>
</organism>
<sequence>MFQLTIRRRGAQAVVAQCVTALSVMALSVLAWLRAEQVTDDRGSDSSEKAFMVILAIALGGAVSVAAIAFVASKTSLFQ</sequence>
<evidence type="ECO:0000256" key="1">
    <source>
        <dbReference type="SAM" id="Phobius"/>
    </source>
</evidence>
<keyword evidence="1" id="KW-0472">Membrane</keyword>
<keyword evidence="1" id="KW-1133">Transmembrane helix</keyword>
<dbReference type="EMBL" id="FOND01000003">
    <property type="protein sequence ID" value="SFE42418.1"/>
    <property type="molecule type" value="Genomic_DNA"/>
</dbReference>
<name>A0A1I2AFU0_9ACTN</name>
<keyword evidence="3" id="KW-1185">Reference proteome</keyword>